<dbReference type="EMBL" id="GGEC01093167">
    <property type="protein sequence ID" value="MBX73651.1"/>
    <property type="molecule type" value="Transcribed_RNA"/>
</dbReference>
<organism evidence="2">
    <name type="scientific">Rhizophora mucronata</name>
    <name type="common">Asiatic mangrove</name>
    <dbReference type="NCBI Taxonomy" id="61149"/>
    <lineage>
        <taxon>Eukaryota</taxon>
        <taxon>Viridiplantae</taxon>
        <taxon>Streptophyta</taxon>
        <taxon>Embryophyta</taxon>
        <taxon>Tracheophyta</taxon>
        <taxon>Spermatophyta</taxon>
        <taxon>Magnoliopsida</taxon>
        <taxon>eudicotyledons</taxon>
        <taxon>Gunneridae</taxon>
        <taxon>Pentapetalae</taxon>
        <taxon>rosids</taxon>
        <taxon>fabids</taxon>
        <taxon>Malpighiales</taxon>
        <taxon>Rhizophoraceae</taxon>
        <taxon>Rhizophora</taxon>
    </lineage>
</organism>
<name>A0A2P2R377_RHIMU</name>
<reference evidence="2" key="1">
    <citation type="submission" date="2018-02" db="EMBL/GenBank/DDBJ databases">
        <title>Rhizophora mucronata_Transcriptome.</title>
        <authorList>
            <person name="Meera S.P."/>
            <person name="Sreeshan A."/>
            <person name="Augustine A."/>
        </authorList>
    </citation>
    <scope>NUCLEOTIDE SEQUENCE</scope>
    <source>
        <tissue evidence="2">Leaf</tissue>
    </source>
</reference>
<feature type="region of interest" description="Disordered" evidence="1">
    <location>
        <begin position="13"/>
        <end position="35"/>
    </location>
</feature>
<proteinExistence type="predicted"/>
<evidence type="ECO:0000256" key="1">
    <source>
        <dbReference type="SAM" id="MobiDB-lite"/>
    </source>
</evidence>
<accession>A0A2P2R377</accession>
<protein>
    <submittedName>
        <fullName evidence="2">Uncharacterized protein</fullName>
    </submittedName>
</protein>
<evidence type="ECO:0000313" key="2">
    <source>
        <dbReference type="EMBL" id="MBX73651.1"/>
    </source>
</evidence>
<sequence length="35" mass="3752">MINHQGLLLHCIDTASAGGATPPPPRPPRRVRPPK</sequence>
<dbReference type="AlphaFoldDB" id="A0A2P2R377"/>